<keyword evidence="3 8" id="KW-0732">Signal</keyword>
<dbReference type="SUPFAM" id="SSF49265">
    <property type="entry name" value="Fibronectin type III"/>
    <property type="match status" value="3"/>
</dbReference>
<keyword evidence="6" id="KW-0675">Receptor</keyword>
<dbReference type="GO" id="GO:0004896">
    <property type="term" value="F:cytokine receptor activity"/>
    <property type="evidence" value="ECO:0007669"/>
    <property type="project" value="TreeGrafter"/>
</dbReference>
<evidence type="ECO:0000256" key="7">
    <source>
        <dbReference type="ARBA" id="ARBA00023180"/>
    </source>
</evidence>
<proteinExistence type="predicted"/>
<keyword evidence="11" id="KW-1185">Reference proteome</keyword>
<evidence type="ECO:0000256" key="5">
    <source>
        <dbReference type="ARBA" id="ARBA00023136"/>
    </source>
</evidence>
<dbReference type="CDD" id="cd00063">
    <property type="entry name" value="FN3"/>
    <property type="match status" value="1"/>
</dbReference>
<evidence type="ECO:0000313" key="11">
    <source>
        <dbReference type="Proteomes" id="UP001497482"/>
    </source>
</evidence>
<accession>A0AAV2JCZ3</accession>
<dbReference type="Proteomes" id="UP001497482">
    <property type="component" value="Chromosome 11"/>
</dbReference>
<dbReference type="InterPro" id="IPR013783">
    <property type="entry name" value="Ig-like_fold"/>
</dbReference>
<dbReference type="InterPro" id="IPR015321">
    <property type="entry name" value="TypeI_recpt_CBD"/>
</dbReference>
<feature type="chain" id="PRO_5043830771" description="Type I cytokine receptor cytokine-binding domain-containing protein" evidence="8">
    <location>
        <begin position="22"/>
        <end position="356"/>
    </location>
</feature>
<gene>
    <name evidence="10" type="ORF">KC01_LOCUS5474</name>
</gene>
<evidence type="ECO:0000256" key="8">
    <source>
        <dbReference type="SAM" id="SignalP"/>
    </source>
</evidence>
<keyword evidence="4" id="KW-1133">Transmembrane helix</keyword>
<evidence type="ECO:0000256" key="2">
    <source>
        <dbReference type="ARBA" id="ARBA00022692"/>
    </source>
</evidence>
<dbReference type="InterPro" id="IPR036116">
    <property type="entry name" value="FN3_sf"/>
</dbReference>
<evidence type="ECO:0000256" key="1">
    <source>
        <dbReference type="ARBA" id="ARBA00004479"/>
    </source>
</evidence>
<dbReference type="PANTHER" id="PTHR23037">
    <property type="entry name" value="CYTOKINE RECEPTOR"/>
    <property type="match status" value="1"/>
</dbReference>
<reference evidence="10 11" key="1">
    <citation type="submission" date="2024-04" db="EMBL/GenBank/DDBJ databases">
        <authorList>
            <person name="Waldvogel A.-M."/>
            <person name="Schoenle A."/>
        </authorList>
    </citation>
    <scope>NUCLEOTIDE SEQUENCE [LARGE SCALE GENOMIC DNA]</scope>
</reference>
<evidence type="ECO:0000256" key="3">
    <source>
        <dbReference type="ARBA" id="ARBA00022729"/>
    </source>
</evidence>
<sequence>MAKETCLALVFLFMSLQWVRSSTVDPPEKVTVTDPGHLGSLHIHWGPRLHRARCSVLYEVHYYDSSSSKWTSIRTSLNSVTAQFDLAQEVKVRVYTVFSGECVEGGITRSQNYTEVVQKPDRRGIDCFQAVTCVYFNMEHLVCHWKKNAEIPGKAQEKLYYWCVYVQALLHTWKGWLVAKDYRCLKHRQLGHAKECPRYITSGGERTGCIFSGIDIPTFTDLNLCVNASSEQPIRALYSTLQIQNHVKPDAPTQVSVDTAAERQLKAHWNSPSGRIPHHCLLWQLQTSRNGRNTFSLIPSSDATVMLPLPDFENICLKVRSKLNKYCADSGVWSDWSPSVCYRARGREKGDVFLLV</sequence>
<evidence type="ECO:0000259" key="9">
    <source>
        <dbReference type="Pfam" id="PF09240"/>
    </source>
</evidence>
<feature type="signal peptide" evidence="8">
    <location>
        <begin position="1"/>
        <end position="21"/>
    </location>
</feature>
<dbReference type="GO" id="GO:0009897">
    <property type="term" value="C:external side of plasma membrane"/>
    <property type="evidence" value="ECO:0007669"/>
    <property type="project" value="TreeGrafter"/>
</dbReference>
<keyword evidence="7" id="KW-0325">Glycoprotein</keyword>
<keyword evidence="5" id="KW-0472">Membrane</keyword>
<dbReference type="Gene3D" id="2.60.40.10">
    <property type="entry name" value="Immunoglobulins"/>
    <property type="match status" value="3"/>
</dbReference>
<organism evidence="10 11">
    <name type="scientific">Knipowitschia caucasica</name>
    <name type="common">Caucasian dwarf goby</name>
    <name type="synonym">Pomatoschistus caucasicus</name>
    <dbReference type="NCBI Taxonomy" id="637954"/>
    <lineage>
        <taxon>Eukaryota</taxon>
        <taxon>Metazoa</taxon>
        <taxon>Chordata</taxon>
        <taxon>Craniata</taxon>
        <taxon>Vertebrata</taxon>
        <taxon>Euteleostomi</taxon>
        <taxon>Actinopterygii</taxon>
        <taxon>Neopterygii</taxon>
        <taxon>Teleostei</taxon>
        <taxon>Neoteleostei</taxon>
        <taxon>Acanthomorphata</taxon>
        <taxon>Gobiaria</taxon>
        <taxon>Gobiiformes</taxon>
        <taxon>Gobioidei</taxon>
        <taxon>Gobiidae</taxon>
        <taxon>Gobiinae</taxon>
        <taxon>Knipowitschia</taxon>
    </lineage>
</organism>
<dbReference type="AlphaFoldDB" id="A0AAV2JCZ3"/>
<keyword evidence="2" id="KW-0812">Transmembrane</keyword>
<evidence type="ECO:0000313" key="10">
    <source>
        <dbReference type="EMBL" id="CAL1573597.1"/>
    </source>
</evidence>
<dbReference type="InterPro" id="IPR003961">
    <property type="entry name" value="FN3_dom"/>
</dbReference>
<dbReference type="Pfam" id="PF09240">
    <property type="entry name" value="IL6Ra-bind"/>
    <property type="match status" value="1"/>
</dbReference>
<comment type="subcellular location">
    <subcellularLocation>
        <location evidence="1">Membrane</location>
        <topology evidence="1">Single-pass type I membrane protein</topology>
    </subcellularLocation>
</comment>
<dbReference type="EMBL" id="OZ035833">
    <property type="protein sequence ID" value="CAL1573597.1"/>
    <property type="molecule type" value="Genomic_DNA"/>
</dbReference>
<evidence type="ECO:0000256" key="4">
    <source>
        <dbReference type="ARBA" id="ARBA00022989"/>
    </source>
</evidence>
<evidence type="ECO:0000256" key="6">
    <source>
        <dbReference type="ARBA" id="ARBA00023170"/>
    </source>
</evidence>
<protein>
    <recommendedName>
        <fullName evidence="9">Type I cytokine receptor cytokine-binding domain-containing protein</fullName>
    </recommendedName>
</protein>
<name>A0AAV2JCZ3_KNICA</name>
<feature type="domain" description="Type I cytokine receptor cytokine-binding" evidence="9">
    <location>
        <begin position="185"/>
        <end position="246"/>
    </location>
</feature>
<dbReference type="PANTHER" id="PTHR23037:SF45">
    <property type="entry name" value="INTERLEUKIN 13 RECEPTOR SUBUNIT ALPHA 2"/>
    <property type="match status" value="1"/>
</dbReference>